<accession>A0A109UXV2</accession>
<keyword evidence="6" id="KW-0496">Mitochondrion</keyword>
<keyword evidence="3" id="KW-0812">Transmembrane</keyword>
<comment type="subcellular location">
    <subcellularLocation>
        <location evidence="1">Mitochondrion inner membrane</location>
        <topology evidence="1">Multi-pass membrane protein</topology>
    </subcellularLocation>
</comment>
<protein>
    <submittedName>
        <fullName evidence="9">HCL657Cp</fullName>
    </submittedName>
</protein>
<reference evidence="9 10" key="1">
    <citation type="submission" date="2016-01" db="EMBL/GenBank/DDBJ databases">
        <title>Genome sequence of the yeast Holleya sinecauda.</title>
        <authorList>
            <person name="Dietrich F.S."/>
        </authorList>
    </citation>
    <scope>NUCLEOTIDE SEQUENCE [LARGE SCALE GENOMIC DNA]</scope>
    <source>
        <strain evidence="9 10">ATCC 58844</strain>
    </source>
</reference>
<evidence type="ECO:0000256" key="1">
    <source>
        <dbReference type="ARBA" id="ARBA00004448"/>
    </source>
</evidence>
<evidence type="ECO:0000256" key="6">
    <source>
        <dbReference type="ARBA" id="ARBA00023128"/>
    </source>
</evidence>
<proteinExistence type="inferred from homology"/>
<feature type="region of interest" description="Disordered" evidence="8">
    <location>
        <begin position="1"/>
        <end position="28"/>
    </location>
</feature>
<dbReference type="EMBL" id="CP014243">
    <property type="protein sequence ID" value="AMD19494.1"/>
    <property type="molecule type" value="Genomic_DNA"/>
</dbReference>
<organism evidence="9 10">
    <name type="scientific">Eremothecium sinecaudum</name>
    <dbReference type="NCBI Taxonomy" id="45286"/>
    <lineage>
        <taxon>Eukaryota</taxon>
        <taxon>Fungi</taxon>
        <taxon>Dikarya</taxon>
        <taxon>Ascomycota</taxon>
        <taxon>Saccharomycotina</taxon>
        <taxon>Saccharomycetes</taxon>
        <taxon>Saccharomycetales</taxon>
        <taxon>Saccharomycetaceae</taxon>
        <taxon>Eremothecium</taxon>
    </lineage>
</organism>
<dbReference type="Proteomes" id="UP000243052">
    <property type="component" value="Chromosome iii"/>
</dbReference>
<sequence>MGLFTPPAGGKDSNVGKLPSTKPVKPDKDIKKHFYRRPSLGLTLWGPLVPASDNKIGLWSLLTIQTAFGLYCMNRFRSLRPKVLKKNVADFPSLNRFSQTSKDMYVASNTFSEFGGTHTFHRRSDEGSGFFASRRFVNAKRLLYLIGGSSLLVQSFLEAFRFTLGYDPWEEQAKAVRDKQFYNDVVKYYHEGVDPLRFKVKDATSGSILSVNIPEIKQGVAVARAHANADNIITKWLGPLDYTPLSFSEFLDKVEHYLNMSEFLENMNSKMVVEDNEAAATRKKELEELIQTNAANRKSIRQLLDSEPSDTAAPASPKKPEISIRGVTIDPSVKSPEDINLQELWTLYNPWVDLALDTSLSIKFLPTIRTPQELINENEDVTDLGIAPTRKENESNATKSD</sequence>
<keyword evidence="7" id="KW-0472">Membrane</keyword>
<evidence type="ECO:0000256" key="3">
    <source>
        <dbReference type="ARBA" id="ARBA00022692"/>
    </source>
</evidence>
<evidence type="ECO:0000256" key="2">
    <source>
        <dbReference type="ARBA" id="ARBA00009782"/>
    </source>
</evidence>
<evidence type="ECO:0000313" key="9">
    <source>
        <dbReference type="EMBL" id="AMD19494.1"/>
    </source>
</evidence>
<evidence type="ECO:0000256" key="7">
    <source>
        <dbReference type="ARBA" id="ARBA00023136"/>
    </source>
</evidence>
<evidence type="ECO:0000256" key="4">
    <source>
        <dbReference type="ARBA" id="ARBA00022792"/>
    </source>
</evidence>
<keyword evidence="5" id="KW-1133">Transmembrane helix</keyword>
<keyword evidence="10" id="KW-1185">Reference proteome</keyword>
<evidence type="ECO:0000256" key="5">
    <source>
        <dbReference type="ARBA" id="ARBA00022989"/>
    </source>
</evidence>
<name>A0A109UXV2_9SACH</name>
<keyword evidence="4" id="KW-0999">Mitochondrion inner membrane</keyword>
<dbReference type="Pfam" id="PF08602">
    <property type="entry name" value="Mgr1"/>
    <property type="match status" value="1"/>
</dbReference>
<dbReference type="OrthoDB" id="4087899at2759"/>
<comment type="similarity">
    <text evidence="2">Belongs to the MGR1 family.</text>
</comment>
<dbReference type="GO" id="GO:0005743">
    <property type="term" value="C:mitochondrial inner membrane"/>
    <property type="evidence" value="ECO:0007669"/>
    <property type="project" value="UniProtKB-SubCell"/>
</dbReference>
<dbReference type="InterPro" id="IPR013911">
    <property type="entry name" value="i-AAA_Mgr1"/>
</dbReference>
<dbReference type="AlphaFoldDB" id="A0A109UXV2"/>
<gene>
    <name evidence="9" type="ORF">AW171_hschr31332</name>
</gene>
<dbReference type="RefSeq" id="XP_017986490.1">
    <property type="nucleotide sequence ID" value="XM_018131622.1"/>
</dbReference>
<evidence type="ECO:0000256" key="8">
    <source>
        <dbReference type="SAM" id="MobiDB-lite"/>
    </source>
</evidence>
<dbReference type="GeneID" id="28722697"/>
<evidence type="ECO:0000313" key="10">
    <source>
        <dbReference type="Proteomes" id="UP000243052"/>
    </source>
</evidence>